<evidence type="ECO:0000256" key="3">
    <source>
        <dbReference type="ARBA" id="ARBA00013229"/>
    </source>
</evidence>
<dbReference type="InterPro" id="IPR012334">
    <property type="entry name" value="Pectin_lyas_fold"/>
</dbReference>
<proteinExistence type="predicted"/>
<dbReference type="FunFam" id="2.160.20.10:FF:000029">
    <property type="entry name" value="Pectinesterase 4"/>
    <property type="match status" value="1"/>
</dbReference>
<keyword evidence="6" id="KW-0378">Hydrolase</keyword>
<dbReference type="GO" id="GO:0042545">
    <property type="term" value="P:cell wall modification"/>
    <property type="evidence" value="ECO:0007669"/>
    <property type="project" value="InterPro"/>
</dbReference>
<dbReference type="Gramene" id="Psat05G0842900-T1">
    <property type="protein sequence ID" value="KAI5414287.1"/>
    <property type="gene ID" value="KIW84_058429"/>
</dbReference>
<dbReference type="EMBL" id="JAMSHJ010000005">
    <property type="protein sequence ID" value="KAI5414287.1"/>
    <property type="molecule type" value="Genomic_DNA"/>
</dbReference>
<dbReference type="AlphaFoldDB" id="A0A9D4X6B2"/>
<dbReference type="PANTHER" id="PTHR31707">
    <property type="entry name" value="PECTINESTERASE"/>
    <property type="match status" value="1"/>
</dbReference>
<reference evidence="12 13" key="1">
    <citation type="journal article" date="2022" name="Nat. Genet.">
        <title>Improved pea reference genome and pan-genome highlight genomic features and evolutionary characteristics.</title>
        <authorList>
            <person name="Yang T."/>
            <person name="Liu R."/>
            <person name="Luo Y."/>
            <person name="Hu S."/>
            <person name="Wang D."/>
            <person name="Wang C."/>
            <person name="Pandey M.K."/>
            <person name="Ge S."/>
            <person name="Xu Q."/>
            <person name="Li N."/>
            <person name="Li G."/>
            <person name="Huang Y."/>
            <person name="Saxena R.K."/>
            <person name="Ji Y."/>
            <person name="Li M."/>
            <person name="Yan X."/>
            <person name="He Y."/>
            <person name="Liu Y."/>
            <person name="Wang X."/>
            <person name="Xiang C."/>
            <person name="Varshney R.K."/>
            <person name="Ding H."/>
            <person name="Gao S."/>
            <person name="Zong X."/>
        </authorList>
    </citation>
    <scope>NUCLEOTIDE SEQUENCE [LARGE SCALE GENOMIC DNA]</scope>
    <source>
        <strain evidence="12 13">cv. Zhongwan 6</strain>
    </source>
</reference>
<feature type="compositionally biased region" description="Basic and acidic residues" evidence="9">
    <location>
        <begin position="320"/>
        <end position="329"/>
    </location>
</feature>
<sequence>MEIAAAFLMVLLISFNAVAGSSGSINSIVSKDRNSGNYTTVGEAIRNAPEFSQKPYIIHVLAGIYQEYILIPSTKINIHLFGDGPNHTIILANQNGSTIDIRGEGFMAQNIGVINSAGLDASAAVAVRNEANNSIFFQCSIQGFQDTLWAVSGRQFYKNCDIYGTVDFIYGNAAAVFQDCMIYARYRQFVTFTAQSRESPYEKTGFTFQRCSFTMSPEDEDRKSEVRATLGRPLRNYSTVAILQCYIDSMVDPKGWEEMSGQGIDKVTYVEFENVGPGSNTDGRVDWSGVRVLGNHNQALVFTASYFIDADSWIPTRGVPYDRDGESRTTPRNGVAAGNGEGSFSSSSSSTPTGNVEAPINGNGEGVTAGNGKGVATGNSEGNDEGVAAGNGEGVVDPEEEECVGYCFGFSCGPKGGGNQQGVSPPHLPPRASI</sequence>
<keyword evidence="8" id="KW-0961">Cell wall biogenesis/degradation</keyword>
<feature type="domain" description="Pectinesterase catalytic" evidence="11">
    <location>
        <begin position="28"/>
        <end position="311"/>
    </location>
</feature>
<evidence type="ECO:0000256" key="9">
    <source>
        <dbReference type="SAM" id="MobiDB-lite"/>
    </source>
</evidence>
<evidence type="ECO:0000256" key="7">
    <source>
        <dbReference type="ARBA" id="ARBA00023085"/>
    </source>
</evidence>
<name>A0A9D4X6B2_PEA</name>
<dbReference type="Gene3D" id="2.160.20.10">
    <property type="entry name" value="Single-stranded right-handed beta-helix, Pectin lyase-like"/>
    <property type="match status" value="1"/>
</dbReference>
<feature type="region of interest" description="Disordered" evidence="9">
    <location>
        <begin position="415"/>
        <end position="434"/>
    </location>
</feature>
<evidence type="ECO:0000256" key="8">
    <source>
        <dbReference type="ARBA" id="ARBA00023316"/>
    </source>
</evidence>
<feature type="signal peptide" evidence="10">
    <location>
        <begin position="1"/>
        <end position="23"/>
    </location>
</feature>
<evidence type="ECO:0000256" key="10">
    <source>
        <dbReference type="SAM" id="SignalP"/>
    </source>
</evidence>
<organism evidence="12 13">
    <name type="scientific">Pisum sativum</name>
    <name type="common">Garden pea</name>
    <name type="synonym">Lathyrus oleraceus</name>
    <dbReference type="NCBI Taxonomy" id="3888"/>
    <lineage>
        <taxon>Eukaryota</taxon>
        <taxon>Viridiplantae</taxon>
        <taxon>Streptophyta</taxon>
        <taxon>Embryophyta</taxon>
        <taxon>Tracheophyta</taxon>
        <taxon>Spermatophyta</taxon>
        <taxon>Magnoliopsida</taxon>
        <taxon>eudicotyledons</taxon>
        <taxon>Gunneridae</taxon>
        <taxon>Pentapetalae</taxon>
        <taxon>rosids</taxon>
        <taxon>fabids</taxon>
        <taxon>Fabales</taxon>
        <taxon>Fabaceae</taxon>
        <taxon>Papilionoideae</taxon>
        <taxon>50 kb inversion clade</taxon>
        <taxon>NPAAA clade</taxon>
        <taxon>Hologalegina</taxon>
        <taxon>IRL clade</taxon>
        <taxon>Fabeae</taxon>
        <taxon>Lathyrus</taxon>
    </lineage>
</organism>
<keyword evidence="13" id="KW-1185">Reference proteome</keyword>
<comment type="caution">
    <text evidence="12">The sequence shown here is derived from an EMBL/GenBank/DDBJ whole genome shotgun (WGS) entry which is preliminary data.</text>
</comment>
<evidence type="ECO:0000313" key="13">
    <source>
        <dbReference type="Proteomes" id="UP001058974"/>
    </source>
</evidence>
<gene>
    <name evidence="12" type="ORF">KIW84_058429</name>
</gene>
<keyword evidence="5" id="KW-0964">Secreted</keyword>
<dbReference type="InterPro" id="IPR011050">
    <property type="entry name" value="Pectin_lyase_fold/virulence"/>
</dbReference>
<comment type="pathway">
    <text evidence="2">Glycan metabolism; pectin degradation; 2-dehydro-3-deoxy-D-gluconate from pectin: step 1/5.</text>
</comment>
<accession>A0A9D4X6B2</accession>
<feature type="chain" id="PRO_5038723814" description="pectinesterase" evidence="10">
    <location>
        <begin position="24"/>
        <end position="434"/>
    </location>
</feature>
<evidence type="ECO:0000256" key="1">
    <source>
        <dbReference type="ARBA" id="ARBA00004191"/>
    </source>
</evidence>
<evidence type="ECO:0000256" key="5">
    <source>
        <dbReference type="ARBA" id="ARBA00022525"/>
    </source>
</evidence>
<keyword evidence="7" id="KW-0063">Aspartyl esterase</keyword>
<evidence type="ECO:0000256" key="6">
    <source>
        <dbReference type="ARBA" id="ARBA00022801"/>
    </source>
</evidence>
<evidence type="ECO:0000256" key="2">
    <source>
        <dbReference type="ARBA" id="ARBA00005184"/>
    </source>
</evidence>
<dbReference type="Proteomes" id="UP001058974">
    <property type="component" value="Chromosome 5"/>
</dbReference>
<evidence type="ECO:0000256" key="4">
    <source>
        <dbReference type="ARBA" id="ARBA00022512"/>
    </source>
</evidence>
<dbReference type="SUPFAM" id="SSF51126">
    <property type="entry name" value="Pectin lyase-like"/>
    <property type="match status" value="1"/>
</dbReference>
<comment type="subcellular location">
    <subcellularLocation>
        <location evidence="1">Secreted</location>
        <location evidence="1">Cell wall</location>
    </subcellularLocation>
</comment>
<evidence type="ECO:0000259" key="11">
    <source>
        <dbReference type="Pfam" id="PF01095"/>
    </source>
</evidence>
<protein>
    <recommendedName>
        <fullName evidence="3">pectinesterase</fullName>
        <ecNumber evidence="3">3.1.1.11</ecNumber>
    </recommendedName>
</protein>
<feature type="compositionally biased region" description="Gly residues" evidence="9">
    <location>
        <begin position="363"/>
        <end position="375"/>
    </location>
</feature>
<dbReference type="GO" id="GO:0030599">
    <property type="term" value="F:pectinesterase activity"/>
    <property type="evidence" value="ECO:0007669"/>
    <property type="project" value="UniProtKB-EC"/>
</dbReference>
<keyword evidence="4" id="KW-0134">Cell wall</keyword>
<evidence type="ECO:0000313" key="12">
    <source>
        <dbReference type="EMBL" id="KAI5414287.1"/>
    </source>
</evidence>
<keyword evidence="10" id="KW-0732">Signal</keyword>
<dbReference type="EC" id="3.1.1.11" evidence="3"/>
<feature type="region of interest" description="Disordered" evidence="9">
    <location>
        <begin position="317"/>
        <end position="395"/>
    </location>
</feature>
<dbReference type="Pfam" id="PF01095">
    <property type="entry name" value="Pectinesterase"/>
    <property type="match status" value="1"/>
</dbReference>
<dbReference type="InterPro" id="IPR000070">
    <property type="entry name" value="Pectinesterase_cat"/>
</dbReference>